<comment type="subcellular location">
    <subcellularLocation>
        <location evidence="2">Secreted</location>
    </subcellularLocation>
</comment>
<evidence type="ECO:0000259" key="10">
    <source>
        <dbReference type="Pfam" id="PF26410"/>
    </source>
</evidence>
<keyword evidence="7 11" id="KW-0378">Hydrolase</keyword>
<feature type="domain" description="Glycoside hydrolase family 5" evidence="10">
    <location>
        <begin position="32"/>
        <end position="257"/>
    </location>
</feature>
<evidence type="ECO:0000256" key="5">
    <source>
        <dbReference type="ARBA" id="ARBA00022525"/>
    </source>
</evidence>
<organism evidence="11 12">
    <name type="scientific">Botryobasidium botryosum (strain FD-172 SS1)</name>
    <dbReference type="NCBI Taxonomy" id="930990"/>
    <lineage>
        <taxon>Eukaryota</taxon>
        <taxon>Fungi</taxon>
        <taxon>Dikarya</taxon>
        <taxon>Basidiomycota</taxon>
        <taxon>Agaricomycotina</taxon>
        <taxon>Agaricomycetes</taxon>
        <taxon>Cantharellales</taxon>
        <taxon>Botryobasidiaceae</taxon>
        <taxon>Botryobasidium</taxon>
    </lineage>
</organism>
<dbReference type="EMBL" id="KL198026">
    <property type="protein sequence ID" value="KDQ16720.1"/>
    <property type="molecule type" value="Genomic_DNA"/>
</dbReference>
<dbReference type="InterPro" id="IPR045053">
    <property type="entry name" value="MAN-like"/>
</dbReference>
<keyword evidence="5" id="KW-0964">Secreted</keyword>
<dbReference type="HOGENOM" id="CLU_031603_3_0_1"/>
<dbReference type="GO" id="GO:0046355">
    <property type="term" value="P:mannan catabolic process"/>
    <property type="evidence" value="ECO:0007669"/>
    <property type="project" value="UniProtKB-ARBA"/>
</dbReference>
<evidence type="ECO:0000256" key="4">
    <source>
        <dbReference type="ARBA" id="ARBA00012706"/>
    </source>
</evidence>
<gene>
    <name evidence="11" type="ORF">BOTBODRAFT_238825</name>
</gene>
<evidence type="ECO:0000256" key="2">
    <source>
        <dbReference type="ARBA" id="ARBA00004613"/>
    </source>
</evidence>
<dbReference type="InterPro" id="IPR001547">
    <property type="entry name" value="Glyco_hydro_5"/>
</dbReference>
<dbReference type="PANTHER" id="PTHR31451">
    <property type="match status" value="1"/>
</dbReference>
<dbReference type="PANTHER" id="PTHR31451:SF39">
    <property type="entry name" value="MANNAN ENDO-1,4-BETA-MANNOSIDASE 1"/>
    <property type="match status" value="1"/>
</dbReference>
<name>A0A067MPT4_BOTB1</name>
<dbReference type="OrthoDB" id="406631at2759"/>
<evidence type="ECO:0000256" key="3">
    <source>
        <dbReference type="ARBA" id="ARBA00005641"/>
    </source>
</evidence>
<dbReference type="InterPro" id="IPR017853">
    <property type="entry name" value="GH"/>
</dbReference>
<keyword evidence="6 9" id="KW-0732">Signal</keyword>
<dbReference type="InParanoid" id="A0A067MPT4"/>
<evidence type="ECO:0000256" key="9">
    <source>
        <dbReference type="SAM" id="SignalP"/>
    </source>
</evidence>
<comment type="catalytic activity">
    <reaction evidence="1">
        <text>Random hydrolysis of (1-&gt;4)-beta-D-mannosidic linkages in mannans, galactomannans and glucomannans.</text>
        <dbReference type="EC" id="3.2.1.78"/>
    </reaction>
</comment>
<protein>
    <recommendedName>
        <fullName evidence="4">mannan endo-1,4-beta-mannosidase</fullName>
        <ecNumber evidence="4">3.2.1.78</ecNumber>
    </recommendedName>
</protein>
<dbReference type="GO" id="GO:0016985">
    <property type="term" value="F:mannan endo-1,4-beta-mannosidase activity"/>
    <property type="evidence" value="ECO:0007669"/>
    <property type="project" value="UniProtKB-EC"/>
</dbReference>
<dbReference type="Pfam" id="PF26410">
    <property type="entry name" value="GH5_mannosidase"/>
    <property type="match status" value="1"/>
</dbReference>
<dbReference type="GO" id="GO:0005576">
    <property type="term" value="C:extracellular region"/>
    <property type="evidence" value="ECO:0007669"/>
    <property type="project" value="UniProtKB-SubCell"/>
</dbReference>
<keyword evidence="12" id="KW-1185">Reference proteome</keyword>
<dbReference type="STRING" id="930990.A0A067MPT4"/>
<reference evidence="12" key="1">
    <citation type="journal article" date="2014" name="Proc. Natl. Acad. Sci. U.S.A.">
        <title>Extensive sampling of basidiomycete genomes demonstrates inadequacy of the white-rot/brown-rot paradigm for wood decay fungi.</title>
        <authorList>
            <person name="Riley R."/>
            <person name="Salamov A.A."/>
            <person name="Brown D.W."/>
            <person name="Nagy L.G."/>
            <person name="Floudas D."/>
            <person name="Held B.W."/>
            <person name="Levasseur A."/>
            <person name="Lombard V."/>
            <person name="Morin E."/>
            <person name="Otillar R."/>
            <person name="Lindquist E.A."/>
            <person name="Sun H."/>
            <person name="LaButti K.M."/>
            <person name="Schmutz J."/>
            <person name="Jabbour D."/>
            <person name="Luo H."/>
            <person name="Baker S.E."/>
            <person name="Pisabarro A.G."/>
            <person name="Walton J.D."/>
            <person name="Blanchette R.A."/>
            <person name="Henrissat B."/>
            <person name="Martin F."/>
            <person name="Cullen D."/>
            <person name="Hibbett D.S."/>
            <person name="Grigoriev I.V."/>
        </authorList>
    </citation>
    <scope>NUCLEOTIDE SEQUENCE [LARGE SCALE GENOMIC DNA]</scope>
    <source>
        <strain evidence="12">FD-172 SS1</strain>
    </source>
</reference>
<sequence length="526" mass="57322">MKFMKKIAAALAFLPAILASTPDVKRNAEPGFVIRDGQEFSLDGKPFFFTATNAYWLHQLSDDDIDATFASIAALGLKVVTTWAFDDVVDEPPPYGTFFQLFKGDQITINEAGLQRLDAVVNSAEKHGIKLIMSLSNNWFPSTKGDKDPKPHGFLSNSYGGADVYVEQLCTSGFHDDFYTDPKVLDAFKNWVRTVVTRYVDSKAIFSWQPINDPRCFSTLPASPHCNSQTITKWTAEIAAFIKSLDCNHLVGSGDGGYYCVGCPKLYASNATNPITKRAPALLTMDDVHTSRAEVRAKALARITEMTSKRGGASLRAGLELAFKRQDDSGNGGGYDGSQGVDSEDIASSGDVDYSSYQYFPDQNSYGGGGYDNRRRWEHVQAAIAHGNVWIDQHAKTGAAIGKPTVFTGFGIVTQENLPFFIPFNSTEPFCPPEGTYFPTNDEQGEIYNAWLAETRCKNNGGVVQYQWSQSCLGENKGSSWTRQDTYTPILIGGNSPNDGYAATPQAQSALQNNAVSQVGSNGATG</sequence>
<evidence type="ECO:0000313" key="11">
    <source>
        <dbReference type="EMBL" id="KDQ16720.1"/>
    </source>
</evidence>
<dbReference type="Gene3D" id="3.20.20.80">
    <property type="entry name" value="Glycosidases"/>
    <property type="match status" value="1"/>
</dbReference>
<evidence type="ECO:0000313" key="12">
    <source>
        <dbReference type="Proteomes" id="UP000027195"/>
    </source>
</evidence>
<feature type="signal peptide" evidence="9">
    <location>
        <begin position="1"/>
        <end position="19"/>
    </location>
</feature>
<evidence type="ECO:0000256" key="8">
    <source>
        <dbReference type="ARBA" id="ARBA00023295"/>
    </source>
</evidence>
<feature type="chain" id="PRO_5001644884" description="mannan endo-1,4-beta-mannosidase" evidence="9">
    <location>
        <begin position="20"/>
        <end position="526"/>
    </location>
</feature>
<dbReference type="EC" id="3.2.1.78" evidence="4"/>
<accession>A0A067MPT4</accession>
<keyword evidence="8" id="KW-0326">Glycosidase</keyword>
<proteinExistence type="inferred from homology"/>
<evidence type="ECO:0000256" key="1">
    <source>
        <dbReference type="ARBA" id="ARBA00001678"/>
    </source>
</evidence>
<dbReference type="AlphaFoldDB" id="A0A067MPT4"/>
<dbReference type="Proteomes" id="UP000027195">
    <property type="component" value="Unassembled WGS sequence"/>
</dbReference>
<evidence type="ECO:0000256" key="6">
    <source>
        <dbReference type="ARBA" id="ARBA00022729"/>
    </source>
</evidence>
<comment type="similarity">
    <text evidence="3">Belongs to the glycosyl hydrolase 5 (cellulase A) family.</text>
</comment>
<evidence type="ECO:0000256" key="7">
    <source>
        <dbReference type="ARBA" id="ARBA00022801"/>
    </source>
</evidence>
<dbReference type="SUPFAM" id="SSF51445">
    <property type="entry name" value="(Trans)glycosidases"/>
    <property type="match status" value="1"/>
</dbReference>